<evidence type="ECO:0000256" key="1">
    <source>
        <dbReference type="SAM" id="MobiDB-lite"/>
    </source>
</evidence>
<proteinExistence type="predicted"/>
<reference evidence="2 3" key="1">
    <citation type="journal article" date="2019" name="Appl. Microbiol. Biotechnol.">
        <title>Genome sequence of Isaria javanica and comparative genome analysis insights into family S53 peptidase evolution in fungal entomopathogens.</title>
        <authorList>
            <person name="Lin R."/>
            <person name="Zhang X."/>
            <person name="Xin B."/>
            <person name="Zou M."/>
            <person name="Gao Y."/>
            <person name="Qin F."/>
            <person name="Hu Q."/>
            <person name="Xie B."/>
            <person name="Cheng X."/>
        </authorList>
    </citation>
    <scope>NUCLEOTIDE SEQUENCE [LARGE SCALE GENOMIC DNA]</scope>
    <source>
        <strain evidence="2 3">IJ1G</strain>
    </source>
</reference>
<dbReference type="STRING" id="43265.A0A545VAS3"/>
<feature type="compositionally biased region" description="Acidic residues" evidence="1">
    <location>
        <begin position="202"/>
        <end position="212"/>
    </location>
</feature>
<feature type="compositionally biased region" description="Gly residues" evidence="1">
    <location>
        <begin position="221"/>
        <end position="232"/>
    </location>
</feature>
<sequence length="239" mass="24870">MLNAAAQEVKAVCAVVAGGALVELLNVDGVLKSAVLDKGAVGDMGKVLGQAHDESEADFGVRVQLARAELDDVAQALGRAVLATHAVVTVETERWLDDAFIVHQKAKRVDLVVYLLHGRKEKLSQSILVAEKENKLEDGHGSAILEEATLTHSRIRAFADDVSLQRHLAATAHRLGGGRGSLSRQLVEAAADVDVVAGQEAVADEDEDEDGQPEAGASSADGGGGHVGGGRGPMAVVQR</sequence>
<dbReference type="Proteomes" id="UP000315783">
    <property type="component" value="Unassembled WGS sequence"/>
</dbReference>
<comment type="caution">
    <text evidence="2">The sequence shown here is derived from an EMBL/GenBank/DDBJ whole genome shotgun (WGS) entry which is preliminary data.</text>
</comment>
<keyword evidence="3" id="KW-1185">Reference proteome</keyword>
<accession>A0A545VAS3</accession>
<dbReference type="EMBL" id="SPUK01000003">
    <property type="protein sequence ID" value="TQV98831.1"/>
    <property type="molecule type" value="Genomic_DNA"/>
</dbReference>
<organism evidence="2 3">
    <name type="scientific">Cordyceps javanica</name>
    <dbReference type="NCBI Taxonomy" id="43265"/>
    <lineage>
        <taxon>Eukaryota</taxon>
        <taxon>Fungi</taxon>
        <taxon>Dikarya</taxon>
        <taxon>Ascomycota</taxon>
        <taxon>Pezizomycotina</taxon>
        <taxon>Sordariomycetes</taxon>
        <taxon>Hypocreomycetidae</taxon>
        <taxon>Hypocreales</taxon>
        <taxon>Cordycipitaceae</taxon>
        <taxon>Cordyceps</taxon>
    </lineage>
</organism>
<dbReference type="AlphaFoldDB" id="A0A545VAS3"/>
<feature type="region of interest" description="Disordered" evidence="1">
    <location>
        <begin position="200"/>
        <end position="239"/>
    </location>
</feature>
<evidence type="ECO:0000313" key="2">
    <source>
        <dbReference type="EMBL" id="TQV98831.1"/>
    </source>
</evidence>
<evidence type="ECO:0000313" key="3">
    <source>
        <dbReference type="Proteomes" id="UP000315783"/>
    </source>
</evidence>
<dbReference type="OrthoDB" id="5151848at2759"/>
<name>A0A545VAS3_9HYPO</name>
<protein>
    <submittedName>
        <fullName evidence="2">Uncharacterized protein</fullName>
    </submittedName>
</protein>
<gene>
    <name evidence="2" type="ORF">IF1G_02911</name>
</gene>